<dbReference type="InterPro" id="IPR004291">
    <property type="entry name" value="Transposase_IS66_central"/>
</dbReference>
<evidence type="ECO:0000313" key="4">
    <source>
        <dbReference type="Proteomes" id="UP000190092"/>
    </source>
</evidence>
<gene>
    <name evidence="3" type="ORF">SAMN02745126_00186</name>
</gene>
<evidence type="ECO:0000313" key="3">
    <source>
        <dbReference type="EMBL" id="SJZ31422.1"/>
    </source>
</evidence>
<feature type="region of interest" description="Disordered" evidence="1">
    <location>
        <begin position="160"/>
        <end position="186"/>
    </location>
</feature>
<feature type="domain" description="Transposase IS66 central" evidence="2">
    <location>
        <begin position="166"/>
        <end position="238"/>
    </location>
</feature>
<dbReference type="Proteomes" id="UP000190092">
    <property type="component" value="Unassembled WGS sequence"/>
</dbReference>
<dbReference type="Pfam" id="PF03050">
    <property type="entry name" value="DDE_Tnp_IS66"/>
    <property type="match status" value="1"/>
</dbReference>
<organism evidence="3 4">
    <name type="scientific">Enhydrobacter aerosaccus</name>
    <dbReference type="NCBI Taxonomy" id="225324"/>
    <lineage>
        <taxon>Bacteria</taxon>
        <taxon>Pseudomonadati</taxon>
        <taxon>Pseudomonadota</taxon>
        <taxon>Alphaproteobacteria</taxon>
        <taxon>Hyphomicrobiales</taxon>
        <taxon>Enhydrobacter</taxon>
    </lineage>
</organism>
<dbReference type="EMBL" id="FUWJ01000001">
    <property type="protein sequence ID" value="SJZ31422.1"/>
    <property type="molecule type" value="Genomic_DNA"/>
</dbReference>
<dbReference type="AlphaFoldDB" id="A0A1T4JMM1"/>
<dbReference type="RefSeq" id="WP_085931961.1">
    <property type="nucleotide sequence ID" value="NZ_FUWJ01000001.1"/>
</dbReference>
<proteinExistence type="predicted"/>
<accession>A0A1T4JMM1</accession>
<evidence type="ECO:0000259" key="2">
    <source>
        <dbReference type="Pfam" id="PF03050"/>
    </source>
</evidence>
<dbReference type="STRING" id="225324.SAMN02745126_00186"/>
<keyword evidence="4" id="KW-1185">Reference proteome</keyword>
<name>A0A1T4JMM1_9HYPH</name>
<feature type="compositionally biased region" description="Low complexity" evidence="1">
    <location>
        <begin position="167"/>
        <end position="179"/>
    </location>
</feature>
<evidence type="ECO:0000256" key="1">
    <source>
        <dbReference type="SAM" id="MobiDB-lite"/>
    </source>
</evidence>
<protein>
    <submittedName>
        <fullName evidence="3">Transposase IS66 family protein</fullName>
    </submittedName>
</protein>
<dbReference type="OrthoDB" id="565387at2"/>
<reference evidence="4" key="1">
    <citation type="submission" date="2017-02" db="EMBL/GenBank/DDBJ databases">
        <authorList>
            <person name="Varghese N."/>
            <person name="Submissions S."/>
        </authorList>
    </citation>
    <scope>NUCLEOTIDE SEQUENCE [LARGE SCALE GENOMIC DNA]</scope>
    <source>
        <strain evidence="4">ATCC 27094</strain>
    </source>
</reference>
<sequence>MNAEKDVTAHPASLSRALLKAGLSVGKTLLASEAKREDVRQARDEWQTRRQLRMREEVHRRIFLDETATTTKMTRLRGRARHGARLKAKVPFGHWATQTFIAGLRCDGLTAPQLLALTAIGGAYFLVSLLRFRKVLATFQLHGSRRWSLSSPDLLRQADEQMRNTKSPRSPSARSPRAGSTRRRSSRPLRLWLEKQLSMICSGSTLAADIRYAFVHWEGLTRFLDDGHLELDTSPVENTNPGCGSDEEVSYASAIWGQSCWLAMLGDASRAKVAVFAIFYRAC</sequence>